<name>A0A5R9QKF9_9PSED</name>
<dbReference type="Proteomes" id="UP000306635">
    <property type="component" value="Unassembled WGS sequence"/>
</dbReference>
<dbReference type="GeneID" id="300409127"/>
<dbReference type="OrthoDB" id="6891635at2"/>
<sequence length="177" mass="19478">MRKRPYSPFACYQLRDANGDDAGSIRDGVYRGRDFQVTPLTPWDGVVRSVDVDPPELLMRSNRGGVILGTRVVFNSGEVLHLVPLPRGEDPHRAPRIEDADQYRVLLAAQELAEDAGDVERAAGIGIRLDLAAFYECPRCHNDATDREACALCQGDGFVWEGIEESSSSTLPAPPLR</sequence>
<evidence type="ECO:0000313" key="2">
    <source>
        <dbReference type="Proteomes" id="UP000306635"/>
    </source>
</evidence>
<dbReference type="AlphaFoldDB" id="A0A5R9QKF9"/>
<gene>
    <name evidence="1" type="ORF">FAS41_30280</name>
</gene>
<comment type="caution">
    <text evidence="1">The sequence shown here is derived from an EMBL/GenBank/DDBJ whole genome shotgun (WGS) entry which is preliminary data.</text>
</comment>
<dbReference type="EMBL" id="SWDV01000084">
    <property type="protein sequence ID" value="TLX69723.1"/>
    <property type="molecule type" value="Genomic_DNA"/>
</dbReference>
<dbReference type="RefSeq" id="WP_138526952.1">
    <property type="nucleotide sequence ID" value="NZ_SWDV01000084.1"/>
</dbReference>
<proteinExistence type="predicted"/>
<accession>A0A5R9QKF9</accession>
<reference evidence="1 2" key="1">
    <citation type="submission" date="2019-04" db="EMBL/GenBank/DDBJ databases">
        <authorList>
            <person name="Li M."/>
        </authorList>
    </citation>
    <scope>NUCLEOTIDE SEQUENCE [LARGE SCALE GENOMIC DNA]</scope>
    <source>
        <strain evidence="1 2">LAM1902</strain>
    </source>
</reference>
<protein>
    <submittedName>
        <fullName evidence="1">Uncharacterized protein</fullName>
    </submittedName>
</protein>
<keyword evidence="2" id="KW-1185">Reference proteome</keyword>
<organism evidence="1 2">
    <name type="scientific">Pseudomonas nicosulfuronedens</name>
    <dbReference type="NCBI Taxonomy" id="2571105"/>
    <lineage>
        <taxon>Bacteria</taxon>
        <taxon>Pseudomonadati</taxon>
        <taxon>Pseudomonadota</taxon>
        <taxon>Gammaproteobacteria</taxon>
        <taxon>Pseudomonadales</taxon>
        <taxon>Pseudomonadaceae</taxon>
        <taxon>Pseudomonas</taxon>
    </lineage>
</organism>
<evidence type="ECO:0000313" key="1">
    <source>
        <dbReference type="EMBL" id="TLX69723.1"/>
    </source>
</evidence>